<proteinExistence type="predicted"/>
<keyword evidence="7" id="KW-1185">Reference proteome</keyword>
<name>A0A183PAY6_9TREM</name>
<evidence type="ECO:0000256" key="1">
    <source>
        <dbReference type="ARBA" id="ARBA00004123"/>
    </source>
</evidence>
<keyword evidence="5" id="KW-0539">Nucleus</keyword>
<evidence type="ECO:0000313" key="6">
    <source>
        <dbReference type="EMBL" id="VDP58408.1"/>
    </source>
</evidence>
<keyword evidence="3" id="KW-0963">Cytoplasm</keyword>
<accession>A0A183PAY6</accession>
<dbReference type="GO" id="GO:0005681">
    <property type="term" value="C:spliceosomal complex"/>
    <property type="evidence" value="ECO:0007669"/>
    <property type="project" value="TreeGrafter"/>
</dbReference>
<dbReference type="PROSITE" id="PS50076">
    <property type="entry name" value="DNAJ_2"/>
    <property type="match status" value="1"/>
</dbReference>
<dbReference type="Gene3D" id="1.10.287.110">
    <property type="entry name" value="DnaJ domain"/>
    <property type="match status" value="1"/>
</dbReference>
<evidence type="ECO:0000256" key="5">
    <source>
        <dbReference type="ARBA" id="ARBA00023242"/>
    </source>
</evidence>
<sequence length="152" mass="18263">MDVDLYAYFGLRDDCTAKDIQRAYKKKAREAHPDKNQDNPLAKYDQKWKAKREAIKRMESMDSSRRKLKEELEAREAAAMALRKRQFETVVKQQAADQIRRDWERHTEEMKWQAERKRKSTNEETDDVKFKCTKSDQAVVKVSFNQFLERNR</sequence>
<evidence type="ECO:0000313" key="7">
    <source>
        <dbReference type="Proteomes" id="UP000269396"/>
    </source>
</evidence>
<dbReference type="STRING" id="31246.A0A183PAY6"/>
<dbReference type="SUPFAM" id="SSF46565">
    <property type="entry name" value="Chaperone J-domain"/>
    <property type="match status" value="1"/>
</dbReference>
<evidence type="ECO:0000256" key="4">
    <source>
        <dbReference type="ARBA" id="ARBA00023186"/>
    </source>
</evidence>
<dbReference type="Proteomes" id="UP000269396">
    <property type="component" value="Unassembled WGS sequence"/>
</dbReference>
<dbReference type="InterPro" id="IPR036869">
    <property type="entry name" value="J_dom_sf"/>
</dbReference>
<dbReference type="PRINTS" id="PR00625">
    <property type="entry name" value="JDOMAIN"/>
</dbReference>
<dbReference type="CDD" id="cd06257">
    <property type="entry name" value="DnaJ"/>
    <property type="match status" value="1"/>
</dbReference>
<dbReference type="GO" id="GO:0005737">
    <property type="term" value="C:cytoplasm"/>
    <property type="evidence" value="ECO:0007669"/>
    <property type="project" value="UniProtKB-SubCell"/>
</dbReference>
<reference evidence="6 7" key="1">
    <citation type="submission" date="2018-11" db="EMBL/GenBank/DDBJ databases">
        <authorList>
            <consortium name="Pathogen Informatics"/>
        </authorList>
    </citation>
    <scope>NUCLEOTIDE SEQUENCE [LARGE SCALE GENOMIC DNA]</scope>
    <source>
        <strain>Denwood</strain>
        <strain evidence="7">Zambia</strain>
    </source>
</reference>
<evidence type="ECO:0000256" key="2">
    <source>
        <dbReference type="ARBA" id="ARBA00004496"/>
    </source>
</evidence>
<keyword evidence="4" id="KW-0143">Chaperone</keyword>
<protein>
    <submittedName>
        <fullName evidence="6">Uncharacterized protein</fullName>
    </submittedName>
</protein>
<dbReference type="InterPro" id="IPR052094">
    <property type="entry name" value="Pre-mRNA-splicing_ERAD"/>
</dbReference>
<dbReference type="AlphaFoldDB" id="A0A183PAY6"/>
<gene>
    <name evidence="6" type="ORF">SMTD_LOCUS11521</name>
</gene>
<dbReference type="PANTHER" id="PTHR44313:SF1">
    <property type="entry name" value="DNAJ HOMOLOG SUBFAMILY C MEMBER 17"/>
    <property type="match status" value="1"/>
</dbReference>
<organism evidence="6 7">
    <name type="scientific">Schistosoma mattheei</name>
    <dbReference type="NCBI Taxonomy" id="31246"/>
    <lineage>
        <taxon>Eukaryota</taxon>
        <taxon>Metazoa</taxon>
        <taxon>Spiralia</taxon>
        <taxon>Lophotrochozoa</taxon>
        <taxon>Platyhelminthes</taxon>
        <taxon>Trematoda</taxon>
        <taxon>Digenea</taxon>
        <taxon>Strigeidida</taxon>
        <taxon>Schistosomatoidea</taxon>
        <taxon>Schistosomatidae</taxon>
        <taxon>Schistosoma</taxon>
    </lineage>
</organism>
<dbReference type="GO" id="GO:0000390">
    <property type="term" value="P:spliceosomal complex disassembly"/>
    <property type="evidence" value="ECO:0007669"/>
    <property type="project" value="TreeGrafter"/>
</dbReference>
<comment type="subcellular location">
    <subcellularLocation>
        <location evidence="2">Cytoplasm</location>
    </subcellularLocation>
    <subcellularLocation>
        <location evidence="1">Nucleus</location>
    </subcellularLocation>
</comment>
<dbReference type="Pfam" id="PF00226">
    <property type="entry name" value="DnaJ"/>
    <property type="match status" value="1"/>
</dbReference>
<dbReference type="SMART" id="SM00271">
    <property type="entry name" value="DnaJ"/>
    <property type="match status" value="1"/>
</dbReference>
<dbReference type="EMBL" id="UZAL01031542">
    <property type="protein sequence ID" value="VDP58408.1"/>
    <property type="molecule type" value="Genomic_DNA"/>
</dbReference>
<evidence type="ECO:0000256" key="3">
    <source>
        <dbReference type="ARBA" id="ARBA00022490"/>
    </source>
</evidence>
<dbReference type="InterPro" id="IPR001623">
    <property type="entry name" value="DnaJ_domain"/>
</dbReference>
<dbReference type="PANTHER" id="PTHR44313">
    <property type="entry name" value="DNAJ HOMOLOG SUBFAMILY C MEMBER 17"/>
    <property type="match status" value="1"/>
</dbReference>